<organism evidence="2 3">
    <name type="scientific">Aquimarina algiphila</name>
    <dbReference type="NCBI Taxonomy" id="2047982"/>
    <lineage>
        <taxon>Bacteria</taxon>
        <taxon>Pseudomonadati</taxon>
        <taxon>Bacteroidota</taxon>
        <taxon>Flavobacteriia</taxon>
        <taxon>Flavobacteriales</taxon>
        <taxon>Flavobacteriaceae</taxon>
        <taxon>Aquimarina</taxon>
    </lineage>
</organism>
<evidence type="ECO:0000313" key="2">
    <source>
        <dbReference type="EMBL" id="TSE04787.1"/>
    </source>
</evidence>
<protein>
    <submittedName>
        <fullName evidence="2">Uncharacterized protein</fullName>
    </submittedName>
</protein>
<keyword evidence="3" id="KW-1185">Reference proteome</keyword>
<dbReference type="RefSeq" id="WP_143918362.1">
    <property type="nucleotide sequence ID" value="NZ_CANMWY010000075.1"/>
</dbReference>
<dbReference type="EMBL" id="VLNR01000072">
    <property type="protein sequence ID" value="TSE04787.1"/>
    <property type="molecule type" value="Genomic_DNA"/>
</dbReference>
<comment type="caution">
    <text evidence="2">The sequence shown here is derived from an EMBL/GenBank/DDBJ whole genome shotgun (WGS) entry which is preliminary data.</text>
</comment>
<keyword evidence="1" id="KW-0732">Signal</keyword>
<feature type="chain" id="PRO_5022005198" evidence="1">
    <location>
        <begin position="20"/>
        <end position="270"/>
    </location>
</feature>
<dbReference type="AlphaFoldDB" id="A0A554VD55"/>
<reference evidence="2 3" key="1">
    <citation type="submission" date="2019-07" db="EMBL/GenBank/DDBJ databases">
        <title>The draft genome sequence of Aquimarina algiphila M91.</title>
        <authorList>
            <person name="Meng X."/>
        </authorList>
    </citation>
    <scope>NUCLEOTIDE SEQUENCE [LARGE SCALE GENOMIC DNA]</scope>
    <source>
        <strain evidence="2 3">M91</strain>
    </source>
</reference>
<dbReference type="Proteomes" id="UP000318833">
    <property type="component" value="Unassembled WGS sequence"/>
</dbReference>
<evidence type="ECO:0000256" key="1">
    <source>
        <dbReference type="SAM" id="SignalP"/>
    </source>
</evidence>
<sequence>MKKYIALLLLMFSINQGIAQGTGCWLGDLTHILNNSHTSAFKNFVTRSGGFTEFKTLRELAASRGLNDAELFEFSTDLAKVVDPIDFIRKINANPNLIDAWKITSSVRSFNDFSRAIDFGGSIIIRANKKLNILGRVGPRNGTIGTMQIRTELIRKGVSEDEITLLLQGIPRSNDWTELSVSAMNRRYWDEINQPHIDEIIANGGDIRFIHDPRLDIHKYNLVADMPDSPFKQKCIAEGISKIRTFTNMEYQYLVGKGYTLQENGLMIKL</sequence>
<feature type="signal peptide" evidence="1">
    <location>
        <begin position="1"/>
        <end position="19"/>
    </location>
</feature>
<gene>
    <name evidence="2" type="ORF">FOF46_25115</name>
</gene>
<name>A0A554VD55_9FLAO</name>
<accession>A0A554VD55</accession>
<dbReference type="OrthoDB" id="1375493at2"/>
<proteinExistence type="predicted"/>
<evidence type="ECO:0000313" key="3">
    <source>
        <dbReference type="Proteomes" id="UP000318833"/>
    </source>
</evidence>